<feature type="region of interest" description="Disordered" evidence="1">
    <location>
        <begin position="1"/>
        <end position="59"/>
    </location>
</feature>
<dbReference type="EMBL" id="BQKI01000082">
    <property type="protein sequence ID" value="GJN31092.1"/>
    <property type="molecule type" value="Genomic_DNA"/>
</dbReference>
<reference evidence="2" key="2">
    <citation type="submission" date="2021-12" db="EMBL/GenBank/DDBJ databases">
        <title>Resequencing data analysis of finger millet.</title>
        <authorList>
            <person name="Hatakeyama M."/>
            <person name="Aluri S."/>
            <person name="Balachadran M.T."/>
            <person name="Sivarajan S.R."/>
            <person name="Poveda L."/>
            <person name="Shimizu-Inatsugi R."/>
            <person name="Schlapbach R."/>
            <person name="Sreeman S.M."/>
            <person name="Shimizu K.K."/>
        </authorList>
    </citation>
    <scope>NUCLEOTIDE SEQUENCE</scope>
</reference>
<accession>A0AAV5F8C1</accession>
<evidence type="ECO:0000313" key="3">
    <source>
        <dbReference type="Proteomes" id="UP001054889"/>
    </source>
</evidence>
<protein>
    <submittedName>
        <fullName evidence="2">Uncharacterized protein</fullName>
    </submittedName>
</protein>
<comment type="caution">
    <text evidence="2">The sequence shown here is derived from an EMBL/GenBank/DDBJ whole genome shotgun (WGS) entry which is preliminary data.</text>
</comment>
<evidence type="ECO:0000256" key="1">
    <source>
        <dbReference type="SAM" id="MobiDB-lite"/>
    </source>
</evidence>
<reference evidence="2" key="1">
    <citation type="journal article" date="2018" name="DNA Res.">
        <title>Multiple hybrid de novo genome assembly of finger millet, an orphan allotetraploid crop.</title>
        <authorList>
            <person name="Hatakeyama M."/>
            <person name="Aluri S."/>
            <person name="Balachadran M.T."/>
            <person name="Sivarajan S.R."/>
            <person name="Patrignani A."/>
            <person name="Gruter S."/>
            <person name="Poveda L."/>
            <person name="Shimizu-Inatsugi R."/>
            <person name="Baeten J."/>
            <person name="Francoijs K.J."/>
            <person name="Nataraja K.N."/>
            <person name="Reddy Y.A.N."/>
            <person name="Phadnis S."/>
            <person name="Ravikumar R.L."/>
            <person name="Schlapbach R."/>
            <person name="Sreeman S.M."/>
            <person name="Shimizu K.K."/>
        </authorList>
    </citation>
    <scope>NUCLEOTIDE SEQUENCE</scope>
</reference>
<gene>
    <name evidence="2" type="primary">gb19448</name>
    <name evidence="2" type="ORF">PR202_gb19448</name>
</gene>
<name>A0AAV5F8C1_ELECO</name>
<proteinExistence type="predicted"/>
<keyword evidence="3" id="KW-1185">Reference proteome</keyword>
<organism evidence="2 3">
    <name type="scientific">Eleusine coracana subsp. coracana</name>
    <dbReference type="NCBI Taxonomy" id="191504"/>
    <lineage>
        <taxon>Eukaryota</taxon>
        <taxon>Viridiplantae</taxon>
        <taxon>Streptophyta</taxon>
        <taxon>Embryophyta</taxon>
        <taxon>Tracheophyta</taxon>
        <taxon>Spermatophyta</taxon>
        <taxon>Magnoliopsida</taxon>
        <taxon>Liliopsida</taxon>
        <taxon>Poales</taxon>
        <taxon>Poaceae</taxon>
        <taxon>PACMAD clade</taxon>
        <taxon>Chloridoideae</taxon>
        <taxon>Cynodonteae</taxon>
        <taxon>Eleusininae</taxon>
        <taxon>Eleusine</taxon>
    </lineage>
</organism>
<dbReference type="Proteomes" id="UP001054889">
    <property type="component" value="Unassembled WGS sequence"/>
</dbReference>
<feature type="compositionally biased region" description="Polar residues" evidence="1">
    <location>
        <begin position="10"/>
        <end position="20"/>
    </location>
</feature>
<sequence>MDEPRLPSATGATESNSCCSFLSHPGAEGLAPSEPGPPFAKRPRVEAEPLRPGSLARGPEGDVRALVSMARGLYPLGRAEALRGLAVVLEKADASGDADRGLVECCYRCAAELIRDDDEDVRLAVVRLVGPCHFGLFLLRLFVFKVGYNLRN</sequence>
<dbReference type="AlphaFoldDB" id="A0AAV5F8C1"/>
<evidence type="ECO:0000313" key="2">
    <source>
        <dbReference type="EMBL" id="GJN31092.1"/>
    </source>
</evidence>